<evidence type="ECO:0000259" key="4">
    <source>
        <dbReference type="Pfam" id="PF09394"/>
    </source>
</evidence>
<dbReference type="EMBL" id="JAPCXB010000058">
    <property type="protein sequence ID" value="KAJ1611504.1"/>
    <property type="molecule type" value="Genomic_DNA"/>
</dbReference>
<dbReference type="Gene3D" id="2.60.40.2020">
    <property type="match status" value="1"/>
</dbReference>
<keyword evidence="2" id="KW-0789">Thiol protease inhibitor</keyword>
<proteinExistence type="predicted"/>
<protein>
    <recommendedName>
        <fullName evidence="4">Proteinase inhibitor I42 chagasin domain-containing protein</fullName>
    </recommendedName>
</protein>
<dbReference type="InterPro" id="IPR018990">
    <property type="entry name" value="Prot_inh_I42_chagasin"/>
</dbReference>
<keyword evidence="6" id="KW-1185">Reference proteome</keyword>
<keyword evidence="3" id="KW-0732">Signal</keyword>
<evidence type="ECO:0000313" key="5">
    <source>
        <dbReference type="EMBL" id="KAJ1611504.1"/>
    </source>
</evidence>
<comment type="caution">
    <text evidence="5">The sequence shown here is derived from an EMBL/GenBank/DDBJ whole genome shotgun (WGS) entry which is preliminary data.</text>
</comment>
<organism evidence="5 6">
    <name type="scientific">Cryptosporidium canis</name>
    <dbReference type="NCBI Taxonomy" id="195482"/>
    <lineage>
        <taxon>Eukaryota</taxon>
        <taxon>Sar</taxon>
        <taxon>Alveolata</taxon>
        <taxon>Apicomplexa</taxon>
        <taxon>Conoidasida</taxon>
        <taxon>Coccidia</taxon>
        <taxon>Eucoccidiorida</taxon>
        <taxon>Eimeriorina</taxon>
        <taxon>Cryptosporidiidae</taxon>
        <taxon>Cryptosporidium</taxon>
    </lineage>
</organism>
<feature type="domain" description="Proteinase inhibitor I42 chagasin" evidence="4">
    <location>
        <begin position="62"/>
        <end position="147"/>
    </location>
</feature>
<accession>A0ABQ8P7X5</accession>
<dbReference type="SUPFAM" id="SSF141066">
    <property type="entry name" value="ICP-like"/>
    <property type="match status" value="1"/>
</dbReference>
<evidence type="ECO:0000256" key="1">
    <source>
        <dbReference type="ARBA" id="ARBA00022690"/>
    </source>
</evidence>
<sequence>MNKVIFTFLFFLINIMLDTSRASVTNEDNLKSDINLDYRNSNKATIHVGDVSETESIRYSITVKIGTDVTFYVKGNPTTGYSHRVTTRPESSIVKVADTEPNYIPDKHSEMIVGYGGVYVFKFLAVGIGTTTSIIEYARYFENPPKPIFKTEIRFTVVDRLDDQGLFMS</sequence>
<dbReference type="Pfam" id="PF09394">
    <property type="entry name" value="Inhibitor_I42"/>
    <property type="match status" value="1"/>
</dbReference>
<keyword evidence="1" id="KW-0646">Protease inhibitor</keyword>
<dbReference type="InterPro" id="IPR036331">
    <property type="entry name" value="Chagasin-like_sf"/>
</dbReference>
<feature type="signal peptide" evidence="3">
    <location>
        <begin position="1"/>
        <end position="22"/>
    </location>
</feature>
<reference evidence="5" key="1">
    <citation type="submission" date="2022-10" db="EMBL/GenBank/DDBJ databases">
        <title>Adaptive evolution leads to modifications in subtelomeric GC content in a zoonotic Cryptosporidium species.</title>
        <authorList>
            <person name="Li J."/>
            <person name="Feng Y."/>
            <person name="Xiao L."/>
        </authorList>
    </citation>
    <scope>NUCLEOTIDE SEQUENCE</scope>
    <source>
        <strain evidence="5">25894</strain>
    </source>
</reference>
<dbReference type="Proteomes" id="UP001071777">
    <property type="component" value="Unassembled WGS sequence"/>
</dbReference>
<feature type="chain" id="PRO_5047092061" description="Proteinase inhibitor I42 chagasin domain-containing protein" evidence="3">
    <location>
        <begin position="23"/>
        <end position="169"/>
    </location>
</feature>
<gene>
    <name evidence="5" type="ORF">OJ252_1518</name>
</gene>
<evidence type="ECO:0000313" key="6">
    <source>
        <dbReference type="Proteomes" id="UP001071777"/>
    </source>
</evidence>
<evidence type="ECO:0000256" key="3">
    <source>
        <dbReference type="SAM" id="SignalP"/>
    </source>
</evidence>
<evidence type="ECO:0000256" key="2">
    <source>
        <dbReference type="ARBA" id="ARBA00022704"/>
    </source>
</evidence>
<name>A0ABQ8P7X5_9CRYT</name>